<proteinExistence type="inferred from homology"/>
<dbReference type="SUPFAM" id="SSF54001">
    <property type="entry name" value="Cysteine proteinases"/>
    <property type="match status" value="1"/>
</dbReference>
<dbReference type="InterPro" id="IPR003653">
    <property type="entry name" value="Peptidase_C48_C"/>
</dbReference>
<evidence type="ECO:0000259" key="4">
    <source>
        <dbReference type="PROSITE" id="PS50600"/>
    </source>
</evidence>
<keyword evidence="2" id="KW-0645">Protease</keyword>
<evidence type="ECO:0000313" key="5">
    <source>
        <dbReference type="EMBL" id="KIM56193.1"/>
    </source>
</evidence>
<dbReference type="Pfam" id="PF02902">
    <property type="entry name" value="Peptidase_C48"/>
    <property type="match status" value="1"/>
</dbReference>
<protein>
    <recommendedName>
        <fullName evidence="4">Ubiquitin-like protease family profile domain-containing protein</fullName>
    </recommendedName>
</protein>
<dbReference type="Proteomes" id="UP000053989">
    <property type="component" value="Unassembled WGS sequence"/>
</dbReference>
<dbReference type="EMBL" id="KN822121">
    <property type="protein sequence ID" value="KIM56193.1"/>
    <property type="molecule type" value="Genomic_DNA"/>
</dbReference>
<dbReference type="OrthoDB" id="3253684at2759"/>
<evidence type="ECO:0000256" key="3">
    <source>
        <dbReference type="ARBA" id="ARBA00022801"/>
    </source>
</evidence>
<dbReference type="PROSITE" id="PS50600">
    <property type="entry name" value="ULP_PROTEASE"/>
    <property type="match status" value="1"/>
</dbReference>
<dbReference type="InterPro" id="IPR038765">
    <property type="entry name" value="Papain-like_cys_pep_sf"/>
</dbReference>
<dbReference type="InParanoid" id="A0A0C2Z2T8"/>
<dbReference type="PANTHER" id="PTHR33096">
    <property type="entry name" value="CXC2 DOMAIN-CONTAINING PROTEIN"/>
    <property type="match status" value="1"/>
</dbReference>
<reference evidence="6" key="2">
    <citation type="submission" date="2015-01" db="EMBL/GenBank/DDBJ databases">
        <title>Evolutionary Origins and Diversification of the Mycorrhizal Mutualists.</title>
        <authorList>
            <consortium name="DOE Joint Genome Institute"/>
            <consortium name="Mycorrhizal Genomics Consortium"/>
            <person name="Kohler A."/>
            <person name="Kuo A."/>
            <person name="Nagy L.G."/>
            <person name="Floudas D."/>
            <person name="Copeland A."/>
            <person name="Barry K.W."/>
            <person name="Cichocki N."/>
            <person name="Veneault-Fourrey C."/>
            <person name="LaButti K."/>
            <person name="Lindquist E.A."/>
            <person name="Lipzen A."/>
            <person name="Lundell T."/>
            <person name="Morin E."/>
            <person name="Murat C."/>
            <person name="Riley R."/>
            <person name="Ohm R."/>
            <person name="Sun H."/>
            <person name="Tunlid A."/>
            <person name="Henrissat B."/>
            <person name="Grigoriev I.V."/>
            <person name="Hibbett D.S."/>
            <person name="Martin F."/>
        </authorList>
    </citation>
    <scope>NUCLEOTIDE SEQUENCE [LARGE SCALE GENOMIC DNA]</scope>
    <source>
        <strain evidence="6">Foug A</strain>
    </source>
</reference>
<dbReference type="Pfam" id="PF18758">
    <property type="entry name" value="KDZ"/>
    <property type="match status" value="1"/>
</dbReference>
<gene>
    <name evidence="5" type="ORF">SCLCIDRAFT_29822</name>
</gene>
<feature type="domain" description="Ubiquitin-like protease family profile" evidence="4">
    <location>
        <begin position="518"/>
        <end position="782"/>
    </location>
</feature>
<name>A0A0C2Z2T8_9AGAM</name>
<dbReference type="GO" id="GO:0008234">
    <property type="term" value="F:cysteine-type peptidase activity"/>
    <property type="evidence" value="ECO:0007669"/>
    <property type="project" value="InterPro"/>
</dbReference>
<dbReference type="Gene3D" id="3.40.395.10">
    <property type="entry name" value="Adenoviral Proteinase, Chain A"/>
    <property type="match status" value="1"/>
</dbReference>
<keyword evidence="6" id="KW-1185">Reference proteome</keyword>
<comment type="similarity">
    <text evidence="1">Belongs to the peptidase C48 family.</text>
</comment>
<organism evidence="5 6">
    <name type="scientific">Scleroderma citrinum Foug A</name>
    <dbReference type="NCBI Taxonomy" id="1036808"/>
    <lineage>
        <taxon>Eukaryota</taxon>
        <taxon>Fungi</taxon>
        <taxon>Dikarya</taxon>
        <taxon>Basidiomycota</taxon>
        <taxon>Agaricomycotina</taxon>
        <taxon>Agaricomycetes</taxon>
        <taxon>Agaricomycetidae</taxon>
        <taxon>Boletales</taxon>
        <taxon>Sclerodermatineae</taxon>
        <taxon>Sclerodermataceae</taxon>
        <taxon>Scleroderma</taxon>
    </lineage>
</organism>
<dbReference type="STRING" id="1036808.A0A0C2Z2T8"/>
<dbReference type="GO" id="GO:0019783">
    <property type="term" value="F:ubiquitin-like protein peptidase activity"/>
    <property type="evidence" value="ECO:0007669"/>
    <property type="project" value="UniProtKB-ARBA"/>
</dbReference>
<reference evidence="5 6" key="1">
    <citation type="submission" date="2014-04" db="EMBL/GenBank/DDBJ databases">
        <authorList>
            <consortium name="DOE Joint Genome Institute"/>
            <person name="Kuo A."/>
            <person name="Kohler A."/>
            <person name="Nagy L.G."/>
            <person name="Floudas D."/>
            <person name="Copeland A."/>
            <person name="Barry K.W."/>
            <person name="Cichocki N."/>
            <person name="Veneault-Fourrey C."/>
            <person name="LaButti K."/>
            <person name="Lindquist E.A."/>
            <person name="Lipzen A."/>
            <person name="Lundell T."/>
            <person name="Morin E."/>
            <person name="Murat C."/>
            <person name="Sun H."/>
            <person name="Tunlid A."/>
            <person name="Henrissat B."/>
            <person name="Grigoriev I.V."/>
            <person name="Hibbett D.S."/>
            <person name="Martin F."/>
            <person name="Nordberg H.P."/>
            <person name="Cantor M.N."/>
            <person name="Hua S.X."/>
        </authorList>
    </citation>
    <scope>NUCLEOTIDE SEQUENCE [LARGE SCALE GENOMIC DNA]</scope>
    <source>
        <strain evidence="5 6">Foug A</strain>
    </source>
</reference>
<accession>A0A0C2Z2T8</accession>
<evidence type="ECO:0000256" key="2">
    <source>
        <dbReference type="ARBA" id="ARBA00022670"/>
    </source>
</evidence>
<dbReference type="InterPro" id="IPR040521">
    <property type="entry name" value="KDZ"/>
</dbReference>
<dbReference type="GO" id="GO:0006508">
    <property type="term" value="P:proteolysis"/>
    <property type="evidence" value="ECO:0007669"/>
    <property type="project" value="UniProtKB-KW"/>
</dbReference>
<dbReference type="AlphaFoldDB" id="A0A0C2Z2T8"/>
<sequence length="815" mass="92759">MPDEAIDQCETSYEVADGKKQKAAIDSFDDTGVMALICRHDIPLFFANINTPGEQQKYPVALIEHFFSLIPLKGNVAILYDIGPNITSCIRFATTAMHAYGHEWACQLIYNPRLIEGLGLSDGEGTEQLWSCFIKLIGIQRASSRQRRIWLIDHHAATVANDMVTDLGDWLSCRLKKGIHDQSSVAWEVLDQCELNPSYLSEHIGYAPARLKKELDSSERMLQGVRAIIEMGSVSQETHDALANLKQGHERLLSKVDVLYSSLNIHDRFPELEGVNFEFIQTLLLMRDLKINIRKRAIGSFFEWDKLDRAVSGRQKALGTKLHQQTWKAIAKRQPALMSVIHKFNNYCALLKELYDLSYTIPLPTPLPTKLAELHNDQTLLEDVWITRSEGEVPLWLKDPDVRSAIRAMLKIDRCCEEQLRLGMEADNLCRWFGRELCTVEFALQQPQYSIFHLILKQQHENICALQERWPSPLVSAARYASEAHSASKLAASLSGSSAMNTLQWLSPILCELPVDGQVLEVEDPETIMDVEYEDPGQIVLSDHLLDQVSNDIEGSVSKDKDEEPMQILFDWQNPSPLQINSNINITTTETFYPCATRTCCVRKPCDGFPRQTFELDNIHIFSTADAPLNDTCINGCGALLYSAFFSADVQRCAVLSTHDLPCVRHNATDDAMWQNTSWTRYWEKDIWILPIHRPGHWVVCTIDFTFERLFLFDSFAEQKPWKKDIRDIQQLISRFSCITSERVMAHARVLEGWTAHPVITEPIQSNGHDCGLWVLAQMMAILRGFDVTGLHENNMSMFCYYLRDLISRIPASGH</sequence>
<dbReference type="PANTHER" id="PTHR33096:SF1">
    <property type="entry name" value="CXC1-LIKE CYSTEINE CLUSTER ASSOCIATED WITH KDZ TRANSPOSASES DOMAIN-CONTAINING PROTEIN"/>
    <property type="match status" value="1"/>
</dbReference>
<dbReference type="HOGENOM" id="CLU_004552_0_0_1"/>
<keyword evidence="3" id="KW-0378">Hydrolase</keyword>
<evidence type="ECO:0000313" key="6">
    <source>
        <dbReference type="Proteomes" id="UP000053989"/>
    </source>
</evidence>
<evidence type="ECO:0000256" key="1">
    <source>
        <dbReference type="ARBA" id="ARBA00005234"/>
    </source>
</evidence>